<dbReference type="GO" id="GO:0005634">
    <property type="term" value="C:nucleus"/>
    <property type="evidence" value="ECO:0007669"/>
    <property type="project" value="TreeGrafter"/>
</dbReference>
<dbReference type="PANTHER" id="PTHR13271">
    <property type="entry name" value="UNCHARACTERIZED PUTATIVE METHYLTRANSFERASE"/>
    <property type="match status" value="1"/>
</dbReference>
<dbReference type="InterPro" id="IPR001214">
    <property type="entry name" value="SET_dom"/>
</dbReference>
<dbReference type="RefSeq" id="XP_002556556.1">
    <property type="nucleotide sequence ID" value="XM_002556510.1"/>
</dbReference>
<sequence>MTTGAVDSCVEWARSHGSVIDDRVEFRADPNQGTYAVANARISEGSVLVTIPRKLLITTTLAEKHFRLKNPVESNPNALLQLFLSKLKFSSKSCDEISFFQPFMDVLPLIRDIHSPYFWSSEELTALKGTDLLIKTERNLKKVIEEWFGLITKAKAADDEDTAFYLQSSSNPHFQVSDHMTYSKSSSWHSFSSYLWSAYIVSSRAFPELILENENLKNINQAFLYPIVDFLNHHSGQKVQWQLNKDRNGVSFSSGNQIEKGQEIFNNYGDKSNEELLLNYGFAIQNNMNDSSTLTLRLPPGQLESLKSYDLTLRDQNLAENSVNFLLTLGSPLPMPLMKLFGILSKLTSEKFITARSVLDGSEQLNAIIEQKLSFFKDASKLKVSLKSPIRSKSTKAYMAGQKRIFQEASDFIKKFQKKVLKELKPLSFKSLFKSDKTFVNTLTLTFGVTKYDDLVTKNFLQQALLLWIVRAHNLSSRRAENLALPQFILDCFEDVKSCIVIEKDDVHEYLAFYKSIFPQLSMKIPEVYGKGDWSIKNFIIAGTVIDRLVWKLPASQEAFFFERRPYDLSS</sequence>
<dbReference type="STRING" id="559295.C5E3T3"/>
<dbReference type="PANTHER" id="PTHR13271:SF147">
    <property type="entry name" value="PROTEIN-LYSINE N-METHYLTRANSFERASE EFM1-RELATED"/>
    <property type="match status" value="1"/>
</dbReference>
<dbReference type="Pfam" id="PF00856">
    <property type="entry name" value="SET"/>
    <property type="match status" value="1"/>
</dbReference>
<protein>
    <submittedName>
        <fullName evidence="2">KLTH0H16126p</fullName>
    </submittedName>
</protein>
<dbReference type="InterPro" id="IPR046341">
    <property type="entry name" value="SET_dom_sf"/>
</dbReference>
<dbReference type="InParanoid" id="C5E3T3"/>
<dbReference type="Proteomes" id="UP000002036">
    <property type="component" value="Chromosome H"/>
</dbReference>
<dbReference type="SUPFAM" id="SSF82199">
    <property type="entry name" value="SET domain"/>
    <property type="match status" value="1"/>
</dbReference>
<evidence type="ECO:0000259" key="1">
    <source>
        <dbReference type="PROSITE" id="PS50280"/>
    </source>
</evidence>
<dbReference type="GeneID" id="8294922"/>
<dbReference type="eggNOG" id="KOG1337">
    <property type="taxonomic scope" value="Eukaryota"/>
</dbReference>
<keyword evidence="3" id="KW-1185">Reference proteome</keyword>
<dbReference type="PROSITE" id="PS50280">
    <property type="entry name" value="SET"/>
    <property type="match status" value="1"/>
</dbReference>
<evidence type="ECO:0000313" key="3">
    <source>
        <dbReference type="Proteomes" id="UP000002036"/>
    </source>
</evidence>
<dbReference type="EMBL" id="CU928180">
    <property type="protein sequence ID" value="CAR30694.1"/>
    <property type="molecule type" value="Genomic_DNA"/>
</dbReference>
<dbReference type="KEGG" id="lth:KLTH0H16126g"/>
<dbReference type="FunCoup" id="C5E3T3">
    <property type="interactions" value="315"/>
</dbReference>
<dbReference type="GO" id="GO:0016279">
    <property type="term" value="F:protein-lysine N-methyltransferase activity"/>
    <property type="evidence" value="ECO:0007669"/>
    <property type="project" value="TreeGrafter"/>
</dbReference>
<name>C5E3T3_LACTC</name>
<dbReference type="AlphaFoldDB" id="C5E3T3"/>
<feature type="domain" description="SET" evidence="1">
    <location>
        <begin position="22"/>
        <end position="269"/>
    </location>
</feature>
<dbReference type="HOGENOM" id="CLU_030667_1_0_1"/>
<evidence type="ECO:0000313" key="2">
    <source>
        <dbReference type="EMBL" id="CAR30694.1"/>
    </source>
</evidence>
<dbReference type="InterPro" id="IPR050600">
    <property type="entry name" value="SETD3_SETD6_MTase"/>
</dbReference>
<proteinExistence type="predicted"/>
<dbReference type="OMA" id="WGIRQFI"/>
<gene>
    <name evidence="2" type="ordered locus">KLTH0H16126g</name>
</gene>
<reference evidence="2 3" key="1">
    <citation type="journal article" date="2009" name="Genome Res.">
        <title>Comparative genomics of protoploid Saccharomycetaceae.</title>
        <authorList>
            <consortium name="The Genolevures Consortium"/>
            <person name="Souciet J.-L."/>
            <person name="Dujon B."/>
            <person name="Gaillardin C."/>
            <person name="Johnston M."/>
            <person name="Baret P.V."/>
            <person name="Cliften P."/>
            <person name="Sherman D.J."/>
            <person name="Weissenbach J."/>
            <person name="Westhof E."/>
            <person name="Wincker P."/>
            <person name="Jubin C."/>
            <person name="Poulain J."/>
            <person name="Barbe V."/>
            <person name="Segurens B."/>
            <person name="Artiguenave F."/>
            <person name="Anthouard V."/>
            <person name="Vacherie B."/>
            <person name="Val M.-E."/>
            <person name="Fulton R.S."/>
            <person name="Minx P."/>
            <person name="Wilson R."/>
            <person name="Durrens P."/>
            <person name="Jean G."/>
            <person name="Marck C."/>
            <person name="Martin T."/>
            <person name="Nikolski M."/>
            <person name="Rolland T."/>
            <person name="Seret M.-L."/>
            <person name="Casaregola S."/>
            <person name="Despons L."/>
            <person name="Fairhead C."/>
            <person name="Fischer G."/>
            <person name="Lafontaine I."/>
            <person name="Leh V."/>
            <person name="Lemaire M."/>
            <person name="de Montigny J."/>
            <person name="Neuveglise C."/>
            <person name="Thierry A."/>
            <person name="Blanc-Lenfle I."/>
            <person name="Bleykasten C."/>
            <person name="Diffels J."/>
            <person name="Fritsch E."/>
            <person name="Frangeul L."/>
            <person name="Goeffon A."/>
            <person name="Jauniaux N."/>
            <person name="Kachouri-Lafond R."/>
            <person name="Payen C."/>
            <person name="Potier S."/>
            <person name="Pribylova L."/>
            <person name="Ozanne C."/>
            <person name="Richard G.-F."/>
            <person name="Sacerdot C."/>
            <person name="Straub M.-L."/>
            <person name="Talla E."/>
        </authorList>
    </citation>
    <scope>NUCLEOTIDE SEQUENCE [LARGE SCALE GENOMIC DNA]</scope>
    <source>
        <strain evidence="3">ATCC 56472 / CBS 6340 / NRRL Y-8284</strain>
    </source>
</reference>
<dbReference type="OrthoDB" id="42889at2759"/>
<dbReference type="Gene3D" id="3.90.1410.10">
    <property type="entry name" value="set domain protein methyltransferase, domain 1"/>
    <property type="match status" value="1"/>
</dbReference>
<accession>C5E3T3</accession>
<organism evidence="2 3">
    <name type="scientific">Lachancea thermotolerans (strain ATCC 56472 / CBS 6340 / NRRL Y-8284)</name>
    <name type="common">Yeast</name>
    <name type="synonym">Kluyveromyces thermotolerans</name>
    <dbReference type="NCBI Taxonomy" id="559295"/>
    <lineage>
        <taxon>Eukaryota</taxon>
        <taxon>Fungi</taxon>
        <taxon>Dikarya</taxon>
        <taxon>Ascomycota</taxon>
        <taxon>Saccharomycotina</taxon>
        <taxon>Saccharomycetes</taxon>
        <taxon>Saccharomycetales</taxon>
        <taxon>Saccharomycetaceae</taxon>
        <taxon>Lachancea</taxon>
    </lineage>
</organism>